<name>A0A412AW28_9FIRM</name>
<sequence>MFEKKYKADNQRIEPTRESLLSLSYKMKREQAKKKGKKKAVRWIRPAAAVAAALVVLLGCFQIFRTLAPRGGEIPAAGAGGIGEAAVSQQQAQSPEDYSRVYAQIKELKEKERQNSGDSDRVIFHPALGLDGILETGEVDAVNTAGDSSSAEKDYSDTNNQVEGVQEADIIKTDGEYIYAAVDGDVYLLRENGGNPEILSKIEKKAGTELDEKDGAHDAEEYVNNIYITETRLVLMKYTVDYSTYEGAVAEDDAIAGCYVGQGTYTAAVYDIADRSHPVLINELGQSGTLIDSRMVGDILYLVYNYYVPGEIDEADPSTYVPALYLGDAQTKVAASDIMLLGEPGGAQYLTVSSIDIGSPAEFLDIQSILGCGSDIYCNSETLVAALSTMEETNGVSKDKTKLYRFSLKEGAVTMESQGSVPGYVLNQFSMDEYNGYFRIVTTENVIHYFNEGGIASAEQEKTRNHLFVLDESMNIVGSIEDLARGEFIYSARFMGDTGYFVTYRQVDPLFTVDLSTPSEPKILSELKVPGFSNYLHPFGDGLLLGFGQNSDEESGEIQGLKLSMFDTSDSAAVAEKHSELLGEKYMWSNAIGNHKAILVDSEKNLIGFPAENEYMLYSYSPESGFQKIAQLTLEADGPDDMDYDLRGFYVDDVFYLYSPSGLAAFSMEDFSRISTLLWEE</sequence>
<evidence type="ECO:0000313" key="2">
    <source>
        <dbReference type="EMBL" id="RGQ38176.1"/>
    </source>
</evidence>
<organism evidence="2 3">
    <name type="scientific">[Clostridium] leptum</name>
    <dbReference type="NCBI Taxonomy" id="1535"/>
    <lineage>
        <taxon>Bacteria</taxon>
        <taxon>Bacillati</taxon>
        <taxon>Bacillota</taxon>
        <taxon>Clostridia</taxon>
        <taxon>Eubacteriales</taxon>
        <taxon>Oscillospiraceae</taxon>
        <taxon>Oscillospiraceae incertae sedis</taxon>
    </lineage>
</organism>
<evidence type="ECO:0000313" key="3">
    <source>
        <dbReference type="Proteomes" id="UP000284751"/>
    </source>
</evidence>
<keyword evidence="1" id="KW-1133">Transmembrane helix</keyword>
<dbReference type="AlphaFoldDB" id="A0A412AW28"/>
<evidence type="ECO:0000256" key="1">
    <source>
        <dbReference type="SAM" id="Phobius"/>
    </source>
</evidence>
<keyword evidence="1" id="KW-0812">Transmembrane</keyword>
<comment type="caution">
    <text evidence="2">The sequence shown here is derived from an EMBL/GenBank/DDBJ whole genome shotgun (WGS) entry which is preliminary data.</text>
</comment>
<dbReference type="InterPro" id="IPR019198">
    <property type="entry name" value="Beta_propeller_containing"/>
</dbReference>
<dbReference type="Pfam" id="PF09826">
    <property type="entry name" value="Beta_propel"/>
    <property type="match status" value="1"/>
</dbReference>
<gene>
    <name evidence="2" type="ORF">DWY99_09990</name>
</gene>
<feature type="transmembrane region" description="Helical" evidence="1">
    <location>
        <begin position="43"/>
        <end position="64"/>
    </location>
</feature>
<dbReference type="EMBL" id="QRTC01000041">
    <property type="protein sequence ID" value="RGQ38176.1"/>
    <property type="molecule type" value="Genomic_DNA"/>
</dbReference>
<evidence type="ECO:0008006" key="4">
    <source>
        <dbReference type="Google" id="ProtNLM"/>
    </source>
</evidence>
<accession>A0A412AW28</accession>
<dbReference type="Proteomes" id="UP000284751">
    <property type="component" value="Unassembled WGS sequence"/>
</dbReference>
<proteinExistence type="predicted"/>
<keyword evidence="1" id="KW-0472">Membrane</keyword>
<reference evidence="2 3" key="1">
    <citation type="submission" date="2018-08" db="EMBL/GenBank/DDBJ databases">
        <title>A genome reference for cultivated species of the human gut microbiota.</title>
        <authorList>
            <person name="Zou Y."/>
            <person name="Xue W."/>
            <person name="Luo G."/>
        </authorList>
    </citation>
    <scope>NUCLEOTIDE SEQUENCE [LARGE SCALE GENOMIC DNA]</scope>
    <source>
        <strain evidence="2 3">AF28-26</strain>
    </source>
</reference>
<protein>
    <recommendedName>
        <fullName evidence="4">Beta propeller domain-containing protein</fullName>
    </recommendedName>
</protein>